<dbReference type="AlphaFoldDB" id="A0A7I8L3B9"/>
<keyword evidence="2" id="KW-1185">Reference proteome</keyword>
<dbReference type="Proteomes" id="UP000663760">
    <property type="component" value="Chromosome 11"/>
</dbReference>
<name>A0A7I8L3B9_SPIIN</name>
<evidence type="ECO:0000313" key="2">
    <source>
        <dbReference type="Proteomes" id="UP000663760"/>
    </source>
</evidence>
<protein>
    <submittedName>
        <fullName evidence="1">Uncharacterized protein</fullName>
    </submittedName>
</protein>
<accession>A0A7I8L3B9</accession>
<sequence>MAIILHNLYPPFIWVI</sequence>
<evidence type="ECO:0000313" key="1">
    <source>
        <dbReference type="EMBL" id="CAA7404523.1"/>
    </source>
</evidence>
<gene>
    <name evidence="1" type="ORF">SI8410_11015201</name>
</gene>
<organism evidence="1 2">
    <name type="scientific">Spirodela intermedia</name>
    <name type="common">Intermediate duckweed</name>
    <dbReference type="NCBI Taxonomy" id="51605"/>
    <lineage>
        <taxon>Eukaryota</taxon>
        <taxon>Viridiplantae</taxon>
        <taxon>Streptophyta</taxon>
        <taxon>Embryophyta</taxon>
        <taxon>Tracheophyta</taxon>
        <taxon>Spermatophyta</taxon>
        <taxon>Magnoliopsida</taxon>
        <taxon>Liliopsida</taxon>
        <taxon>Araceae</taxon>
        <taxon>Lemnoideae</taxon>
        <taxon>Spirodela</taxon>
    </lineage>
</organism>
<dbReference type="EMBL" id="LR746274">
    <property type="protein sequence ID" value="CAA7404523.1"/>
    <property type="molecule type" value="Genomic_DNA"/>
</dbReference>
<proteinExistence type="predicted"/>
<reference evidence="1" key="1">
    <citation type="submission" date="2020-02" db="EMBL/GenBank/DDBJ databases">
        <authorList>
            <person name="Scholz U."/>
            <person name="Mascher M."/>
            <person name="Fiebig A."/>
        </authorList>
    </citation>
    <scope>NUCLEOTIDE SEQUENCE</scope>
</reference>